<dbReference type="Proteomes" id="UP000284250">
    <property type="component" value="Unassembled WGS sequence"/>
</dbReference>
<comment type="caution">
    <text evidence="1">The sequence shown here is derived from an EMBL/GenBank/DDBJ whole genome shotgun (WGS) entry which is preliminary data.</text>
</comment>
<dbReference type="AlphaFoldDB" id="A0A418QKI3"/>
<dbReference type="OrthoDB" id="885790at2"/>
<organism evidence="1 2">
    <name type="scientific">Hymenobacter rubripertinctus</name>
    <dbReference type="NCBI Taxonomy" id="2029981"/>
    <lineage>
        <taxon>Bacteria</taxon>
        <taxon>Pseudomonadati</taxon>
        <taxon>Bacteroidota</taxon>
        <taxon>Cytophagia</taxon>
        <taxon>Cytophagales</taxon>
        <taxon>Hymenobacteraceae</taxon>
        <taxon>Hymenobacter</taxon>
    </lineage>
</organism>
<evidence type="ECO:0000313" key="2">
    <source>
        <dbReference type="Proteomes" id="UP000284250"/>
    </source>
</evidence>
<accession>A0A418QKI3</accession>
<name>A0A418QKI3_9BACT</name>
<dbReference type="EMBL" id="QYCN01000051">
    <property type="protein sequence ID" value="RIY05620.1"/>
    <property type="molecule type" value="Genomic_DNA"/>
</dbReference>
<dbReference type="RefSeq" id="WP_119657605.1">
    <property type="nucleotide sequence ID" value="NZ_JBHUOI010000039.1"/>
</dbReference>
<keyword evidence="2" id="KW-1185">Reference proteome</keyword>
<gene>
    <name evidence="1" type="ORF">D0T11_20090</name>
</gene>
<proteinExistence type="predicted"/>
<protein>
    <submittedName>
        <fullName evidence="1">Uncharacterized protein</fullName>
    </submittedName>
</protein>
<evidence type="ECO:0000313" key="1">
    <source>
        <dbReference type="EMBL" id="RIY05620.1"/>
    </source>
</evidence>
<reference evidence="1 2" key="2">
    <citation type="submission" date="2019-01" db="EMBL/GenBank/DDBJ databases">
        <title>Hymenobacter humicola sp. nov., isolated from soils in Antarctica.</title>
        <authorList>
            <person name="Sedlacek I."/>
            <person name="Holochova P."/>
            <person name="Kralova S."/>
            <person name="Pantucek R."/>
            <person name="Stankova E."/>
            <person name="Vrbovska V."/>
            <person name="Kristofova L."/>
            <person name="Svec P."/>
            <person name="Busse H.-J."/>
        </authorList>
    </citation>
    <scope>NUCLEOTIDE SEQUENCE [LARGE SCALE GENOMIC DNA]</scope>
    <source>
        <strain evidence="1 2">CCM 8852</strain>
    </source>
</reference>
<sequence length="217" mass="23058">MPLPKPITRLVVLLPALLLGLATGLARGQGVIPVGTLPRIVVFKPGAYQLANGGWQPGQLFLEATGQLRVRQPDSKVATTYGPGEVTAFVLEADTFGVVRGVALTARRRLSAVFAQRLYHYGQMTAYKLDYRFVNTGASLATYGPGGSDLVVQPATGDAVIVPAGRGSFTQAMLPLVGSCPALADQIAKGKLGRQHTRQILQTYARWQQTTAEAATN</sequence>
<reference evidence="1 2" key="1">
    <citation type="submission" date="2018-09" db="EMBL/GenBank/DDBJ databases">
        <authorList>
            <person name="Zeman M."/>
            <person name="Pardy F."/>
        </authorList>
    </citation>
    <scope>NUCLEOTIDE SEQUENCE [LARGE SCALE GENOMIC DNA]</scope>
    <source>
        <strain evidence="1 2">CCM 8852</strain>
    </source>
</reference>